<dbReference type="Pfam" id="PF04893">
    <property type="entry name" value="Yip1"/>
    <property type="match status" value="1"/>
</dbReference>
<feature type="domain" description="Yip1" evidence="6">
    <location>
        <begin position="15"/>
        <end position="183"/>
    </location>
</feature>
<feature type="transmembrane region" description="Helical" evidence="5">
    <location>
        <begin position="74"/>
        <end position="95"/>
    </location>
</feature>
<sequence length="192" mass="20237">MTNPVEELARFALYTLRSPRGAARELLQMNLAPAVAWTALALVCILSALMFHLTLGLLAAGDPAELGEIAASPFGTVLLSGMALLILVFGVHLVGRAFGGQGELTGAVVLVSWLQAIFLLLQAVQVLFMLTVPLLADVIGTLGLVLFFWLLAPFVTELHGFRSVWSVLFGIIGSAFAIALVLSLLLVTLAGA</sequence>
<feature type="transmembrane region" description="Helical" evidence="5">
    <location>
        <begin position="107"/>
        <end position="128"/>
    </location>
</feature>
<keyword evidence="2 5" id="KW-0812">Transmembrane</keyword>
<evidence type="ECO:0000256" key="5">
    <source>
        <dbReference type="SAM" id="Phobius"/>
    </source>
</evidence>
<dbReference type="GO" id="GO:0016020">
    <property type="term" value="C:membrane"/>
    <property type="evidence" value="ECO:0007669"/>
    <property type="project" value="UniProtKB-SubCell"/>
</dbReference>
<proteinExistence type="predicted"/>
<organism evidence="7 8">
    <name type="scientific">Neotabrizicola shimadae</name>
    <dbReference type="NCBI Taxonomy" id="2807096"/>
    <lineage>
        <taxon>Bacteria</taxon>
        <taxon>Pseudomonadati</taxon>
        <taxon>Pseudomonadota</taxon>
        <taxon>Alphaproteobacteria</taxon>
        <taxon>Rhodobacterales</taxon>
        <taxon>Paracoccaceae</taxon>
        <taxon>Neotabrizicola</taxon>
    </lineage>
</organism>
<reference evidence="7" key="1">
    <citation type="submission" date="2021-02" db="EMBL/GenBank/DDBJ databases">
        <title>Rhodobacter shimadae sp. nov., an aerobic anoxygenic phototrophic bacterium isolated from a hot spring.</title>
        <authorList>
            <person name="Muramatsu S."/>
            <person name="Haruta S."/>
            <person name="Hirose S."/>
            <person name="Hanada S."/>
        </authorList>
    </citation>
    <scope>NUCLEOTIDE SEQUENCE</scope>
    <source>
        <strain evidence="7">N10</strain>
    </source>
</reference>
<evidence type="ECO:0000256" key="4">
    <source>
        <dbReference type="ARBA" id="ARBA00023136"/>
    </source>
</evidence>
<keyword evidence="4 5" id="KW-0472">Membrane</keyword>
<name>A0A8G0ZY11_9RHOB</name>
<dbReference type="AlphaFoldDB" id="A0A8G0ZY11"/>
<comment type="subcellular location">
    <subcellularLocation>
        <location evidence="1">Membrane</location>
        <topology evidence="1">Multi-pass membrane protein</topology>
    </subcellularLocation>
</comment>
<keyword evidence="3 5" id="KW-1133">Transmembrane helix</keyword>
<evidence type="ECO:0000256" key="2">
    <source>
        <dbReference type="ARBA" id="ARBA00022692"/>
    </source>
</evidence>
<dbReference type="InterPro" id="IPR006977">
    <property type="entry name" value="Yip1_dom"/>
</dbReference>
<keyword evidence="8" id="KW-1185">Reference proteome</keyword>
<dbReference type="Proteomes" id="UP000826300">
    <property type="component" value="Chromosome"/>
</dbReference>
<protein>
    <submittedName>
        <fullName evidence="7">YIP1 family protein</fullName>
    </submittedName>
</protein>
<dbReference type="EMBL" id="CP069370">
    <property type="protein sequence ID" value="QYZ71001.1"/>
    <property type="molecule type" value="Genomic_DNA"/>
</dbReference>
<evidence type="ECO:0000313" key="8">
    <source>
        <dbReference type="Proteomes" id="UP000826300"/>
    </source>
</evidence>
<evidence type="ECO:0000256" key="1">
    <source>
        <dbReference type="ARBA" id="ARBA00004141"/>
    </source>
</evidence>
<dbReference type="KEGG" id="nsm:JO391_05680"/>
<evidence type="ECO:0000313" key="7">
    <source>
        <dbReference type="EMBL" id="QYZ71001.1"/>
    </source>
</evidence>
<dbReference type="RefSeq" id="WP_220663241.1">
    <property type="nucleotide sequence ID" value="NZ_CP069370.1"/>
</dbReference>
<gene>
    <name evidence="7" type="ORF">JO391_05680</name>
</gene>
<accession>A0A8G0ZY11</accession>
<evidence type="ECO:0000256" key="3">
    <source>
        <dbReference type="ARBA" id="ARBA00022989"/>
    </source>
</evidence>
<feature type="transmembrane region" description="Helical" evidence="5">
    <location>
        <begin position="167"/>
        <end position="190"/>
    </location>
</feature>
<feature type="transmembrane region" description="Helical" evidence="5">
    <location>
        <begin position="134"/>
        <end position="155"/>
    </location>
</feature>
<feature type="transmembrane region" description="Helical" evidence="5">
    <location>
        <begin position="34"/>
        <end position="54"/>
    </location>
</feature>
<evidence type="ECO:0000259" key="6">
    <source>
        <dbReference type="Pfam" id="PF04893"/>
    </source>
</evidence>